<keyword evidence="2 6" id="KW-1003">Cell membrane</keyword>
<evidence type="ECO:0000313" key="8">
    <source>
        <dbReference type="Proteomes" id="UP000234479"/>
    </source>
</evidence>
<evidence type="ECO:0000256" key="6">
    <source>
        <dbReference type="HAMAP-Rule" id="MF_01844"/>
    </source>
</evidence>
<keyword evidence="6" id="KW-0915">Sodium</keyword>
<evidence type="ECO:0000256" key="3">
    <source>
        <dbReference type="ARBA" id="ARBA00022692"/>
    </source>
</evidence>
<dbReference type="PANTHER" id="PTHR30341">
    <property type="entry name" value="SODIUM ION/PROTON ANTIPORTER NHAA-RELATED"/>
    <property type="match status" value="1"/>
</dbReference>
<dbReference type="NCBIfam" id="NF007111">
    <property type="entry name" value="PRK09560.1"/>
    <property type="match status" value="1"/>
</dbReference>
<feature type="transmembrane region" description="Helical" evidence="6">
    <location>
        <begin position="21"/>
        <end position="45"/>
    </location>
</feature>
<dbReference type="NCBIfam" id="NF007112">
    <property type="entry name" value="PRK09561.1"/>
    <property type="match status" value="1"/>
</dbReference>
<feature type="transmembrane region" description="Helical" evidence="6">
    <location>
        <begin position="364"/>
        <end position="384"/>
    </location>
</feature>
<dbReference type="GO" id="GO:0006885">
    <property type="term" value="P:regulation of pH"/>
    <property type="evidence" value="ECO:0007669"/>
    <property type="project" value="UniProtKB-UniRule"/>
</dbReference>
<accession>A0A2N5DRH7</accession>
<dbReference type="EMBL" id="PJRS01000006">
    <property type="protein sequence ID" value="PLR28663.1"/>
    <property type="molecule type" value="Genomic_DNA"/>
</dbReference>
<dbReference type="AlphaFoldDB" id="A0A2N5DRH7"/>
<feature type="transmembrane region" description="Helical" evidence="6">
    <location>
        <begin position="89"/>
        <end position="112"/>
    </location>
</feature>
<dbReference type="HAMAP" id="MF_01844">
    <property type="entry name" value="NhaA"/>
    <property type="match status" value="1"/>
</dbReference>
<comment type="catalytic activity">
    <reaction evidence="6">
        <text>Na(+)(in) + 2 H(+)(out) = Na(+)(out) + 2 H(+)(in)</text>
        <dbReference type="Rhea" id="RHEA:29251"/>
        <dbReference type="ChEBI" id="CHEBI:15378"/>
        <dbReference type="ChEBI" id="CHEBI:29101"/>
    </reaction>
</comment>
<comment type="function">
    <text evidence="6">Na(+)/H(+) antiporter that extrudes sodium in exchange for external protons.</text>
</comment>
<evidence type="ECO:0000313" key="7">
    <source>
        <dbReference type="EMBL" id="PLR28663.1"/>
    </source>
</evidence>
<dbReference type="PANTHER" id="PTHR30341:SF0">
    <property type="entry name" value="NA(+)_H(+) ANTIPORTER NHAA"/>
    <property type="match status" value="1"/>
</dbReference>
<feature type="transmembrane region" description="Helical" evidence="6">
    <location>
        <begin position="207"/>
        <end position="235"/>
    </location>
</feature>
<dbReference type="Gene3D" id="1.20.1530.10">
    <property type="entry name" value="Na+/H+ antiporter like domain"/>
    <property type="match status" value="1"/>
</dbReference>
<keyword evidence="6" id="KW-0813">Transport</keyword>
<feature type="transmembrane region" description="Helical" evidence="6">
    <location>
        <begin position="57"/>
        <end position="77"/>
    </location>
</feature>
<evidence type="ECO:0000256" key="1">
    <source>
        <dbReference type="ARBA" id="ARBA00004429"/>
    </source>
</evidence>
<keyword evidence="6" id="KW-0406">Ion transport</keyword>
<name>A0A2N5DRH7_9CAUL</name>
<dbReference type="Proteomes" id="UP000234479">
    <property type="component" value="Unassembled WGS sequence"/>
</dbReference>
<evidence type="ECO:0000256" key="4">
    <source>
        <dbReference type="ARBA" id="ARBA00022989"/>
    </source>
</evidence>
<sequence length="394" mass="41108">MTDRVRKPSVLREFLDSGAAGGLLLMAAAVLALFVANSPLAGGYFSALHASFAGLDLLHWINDGLMAVFFLFVGLEIKREFLDGQLASWSNRALPCIAAAGGVIAPALIYATINAASPQTLRGWAIPTATDIAFALGVLSLLGPRVPTSLKVFLATLAIVDDLVAVMVIALFYTEQLNLAALGGALLATILLVLLNRLKVTRLAPYLVLGLALWWLVLLSGVHATIAGVVLALTIPLRTSKAAPDDMASPLHRLEHGLSPWVAFLVVPIFGFANAGVSFAGMSAAVLIEPVTLGVALGLFLGKQAGVFAACWLAIKARVACLPVGATWVQLYGVSLLCGIGFTMSLFIGLLAFGDPAIQDEVKVGVLVGSFFAAKAGALILFFAKARMSATSNT</sequence>
<reference evidence="7 8" key="1">
    <citation type="submission" date="2017-12" db="EMBL/GenBank/DDBJ databases">
        <title>The genome sequence of Caulobacter sp. 410.</title>
        <authorList>
            <person name="Gao J."/>
            <person name="Mao X."/>
            <person name="Sun J."/>
        </authorList>
    </citation>
    <scope>NUCLEOTIDE SEQUENCE [LARGE SCALE GENOMIC DNA]</scope>
    <source>
        <strain evidence="7 8">410</strain>
    </source>
</reference>
<proteinExistence type="inferred from homology"/>
<feature type="transmembrane region" description="Helical" evidence="6">
    <location>
        <begin position="152"/>
        <end position="173"/>
    </location>
</feature>
<evidence type="ECO:0000256" key="2">
    <source>
        <dbReference type="ARBA" id="ARBA00022475"/>
    </source>
</evidence>
<dbReference type="OrthoDB" id="9808135at2"/>
<keyword evidence="6" id="KW-0050">Antiport</keyword>
<organism evidence="7 8">
    <name type="scientific">Caulobacter zeae</name>
    <dbReference type="NCBI Taxonomy" id="2055137"/>
    <lineage>
        <taxon>Bacteria</taxon>
        <taxon>Pseudomonadati</taxon>
        <taxon>Pseudomonadota</taxon>
        <taxon>Alphaproteobacteria</taxon>
        <taxon>Caulobacterales</taxon>
        <taxon>Caulobacteraceae</taxon>
        <taxon>Caulobacter</taxon>
    </lineage>
</organism>
<comment type="subcellular location">
    <subcellularLocation>
        <location evidence="1">Cell inner membrane</location>
        <topology evidence="1">Multi-pass membrane protein</topology>
    </subcellularLocation>
    <subcellularLocation>
        <location evidence="6">Cell membrane</location>
        <topology evidence="6">Multi-pass membrane protein</topology>
    </subcellularLocation>
</comment>
<keyword evidence="3 6" id="KW-0812">Transmembrane</keyword>
<feature type="transmembrane region" description="Helical" evidence="6">
    <location>
        <begin position="179"/>
        <end position="195"/>
    </location>
</feature>
<protein>
    <recommendedName>
        <fullName evidence="6">Na(+)/H(+) antiporter NhaA</fullName>
    </recommendedName>
    <alternativeName>
        <fullName evidence="6">Sodium/proton antiporter NhaA</fullName>
    </alternativeName>
</protein>
<gene>
    <name evidence="6 7" type="primary">nhaA</name>
    <name evidence="7" type="ORF">SGCZBJ_01555</name>
</gene>
<keyword evidence="8" id="KW-1185">Reference proteome</keyword>
<dbReference type="InterPro" id="IPR023171">
    <property type="entry name" value="Na/H_antiporter_dom_sf"/>
</dbReference>
<comment type="similarity">
    <text evidence="6">Belongs to the NhaA Na(+)/H(+) (TC 2.A.33) antiporter family.</text>
</comment>
<dbReference type="RefSeq" id="WP_101716281.1">
    <property type="nucleotide sequence ID" value="NZ_PJRS01000006.1"/>
</dbReference>
<dbReference type="Pfam" id="PF06965">
    <property type="entry name" value="Na_H_antiport_1"/>
    <property type="match status" value="1"/>
</dbReference>
<feature type="transmembrane region" description="Helical" evidence="6">
    <location>
        <begin position="295"/>
        <end position="315"/>
    </location>
</feature>
<keyword evidence="6" id="KW-0739">Sodium transport</keyword>
<evidence type="ECO:0000256" key="5">
    <source>
        <dbReference type="ARBA" id="ARBA00023136"/>
    </source>
</evidence>
<dbReference type="InterPro" id="IPR004670">
    <property type="entry name" value="NhaA"/>
</dbReference>
<feature type="transmembrane region" description="Helical" evidence="6">
    <location>
        <begin position="261"/>
        <end position="288"/>
    </location>
</feature>
<keyword evidence="4 6" id="KW-1133">Transmembrane helix</keyword>
<dbReference type="NCBIfam" id="TIGR00773">
    <property type="entry name" value="NhaA"/>
    <property type="match status" value="1"/>
</dbReference>
<comment type="caution">
    <text evidence="7">The sequence shown here is derived from an EMBL/GenBank/DDBJ whole genome shotgun (WGS) entry which is preliminary data.</text>
</comment>
<dbReference type="GO" id="GO:0015385">
    <property type="term" value="F:sodium:proton antiporter activity"/>
    <property type="evidence" value="ECO:0007669"/>
    <property type="project" value="UniProtKB-UniRule"/>
</dbReference>
<dbReference type="GO" id="GO:0005886">
    <property type="term" value="C:plasma membrane"/>
    <property type="evidence" value="ECO:0007669"/>
    <property type="project" value="UniProtKB-SubCell"/>
</dbReference>
<keyword evidence="5 6" id="KW-0472">Membrane</keyword>
<feature type="transmembrane region" description="Helical" evidence="6">
    <location>
        <begin position="327"/>
        <end position="352"/>
    </location>
</feature>